<keyword evidence="2" id="KW-0472">Membrane</keyword>
<dbReference type="AlphaFoldDB" id="A0A8H7VT38"/>
<keyword evidence="2" id="KW-1133">Transmembrane helix</keyword>
<sequence>MPRTNRLVYFLGVATFLLFLIFIVIPKLQNPTPTSYLNAQNPITGEGRQEQPAAGGAGGAEGKGQVPPPVPRYMSWFPHGDFTEQHESFRNALRIAYDTKRIIIAPMLRLGKPYPWLPFNQLAQRYEAQEKTILRRICKTPEAAEQWRIDLEPCYSMNEWTEIPWSTLFDFTQLEAEFGIQIIERVRDHNWGKHESAVGFIDSVDIVDPMSFAANGSSVEHGEQIVQPPEPLRKPLKKYLGAAQLASFDATLVQFGALSSAARYRTRSSKGQSALKRALNSRLFVTPNNLAPVTSTANQMIEALGGRRRYSSLHLNLAKFIALDARISTTDESALSSVARKELMNAVVLEIFGDIPINQAVSATMPLQSSRLSELLARPQVDRHQLLDACVEYRATIDSRYPINYLVNDITNDPVTRPDLFGPLMETFPCTFSKSDMHKWNIFDPTWAYQIPHMGDQGVDYETLLGPIIDILMASDAYSFFEIPQTPLTRFMRWQPKKST</sequence>
<dbReference type="OrthoDB" id="2266750at2759"/>
<proteinExistence type="predicted"/>
<gene>
    <name evidence="3" type="ORF">INT45_002021</name>
</gene>
<reference evidence="3 4" key="1">
    <citation type="submission" date="2020-12" db="EMBL/GenBank/DDBJ databases">
        <title>Metabolic potential, ecology and presence of endohyphal bacteria is reflected in genomic diversity of Mucoromycotina.</title>
        <authorList>
            <person name="Muszewska A."/>
            <person name="Okrasinska A."/>
            <person name="Steczkiewicz K."/>
            <person name="Drgas O."/>
            <person name="Orlowska M."/>
            <person name="Perlinska-Lenart U."/>
            <person name="Aleksandrzak-Piekarczyk T."/>
            <person name="Szatraj K."/>
            <person name="Zielenkiewicz U."/>
            <person name="Pilsyk S."/>
            <person name="Malc E."/>
            <person name="Mieczkowski P."/>
            <person name="Kruszewska J.S."/>
            <person name="Biernat P."/>
            <person name="Pawlowska J."/>
        </authorList>
    </citation>
    <scope>NUCLEOTIDE SEQUENCE [LARGE SCALE GENOMIC DNA]</scope>
    <source>
        <strain evidence="3 4">CBS 142.35</strain>
    </source>
</reference>
<evidence type="ECO:0000256" key="1">
    <source>
        <dbReference type="SAM" id="MobiDB-lite"/>
    </source>
</evidence>
<dbReference type="EMBL" id="JAEPRB010000004">
    <property type="protein sequence ID" value="KAG2227783.1"/>
    <property type="molecule type" value="Genomic_DNA"/>
</dbReference>
<protein>
    <submittedName>
        <fullName evidence="3">Uncharacterized protein</fullName>
    </submittedName>
</protein>
<evidence type="ECO:0000313" key="3">
    <source>
        <dbReference type="EMBL" id="KAG2227783.1"/>
    </source>
</evidence>
<evidence type="ECO:0000256" key="2">
    <source>
        <dbReference type="SAM" id="Phobius"/>
    </source>
</evidence>
<evidence type="ECO:0000313" key="4">
    <source>
        <dbReference type="Proteomes" id="UP000646827"/>
    </source>
</evidence>
<accession>A0A8H7VT38</accession>
<feature type="transmembrane region" description="Helical" evidence="2">
    <location>
        <begin position="7"/>
        <end position="25"/>
    </location>
</feature>
<keyword evidence="4" id="KW-1185">Reference proteome</keyword>
<name>A0A8H7VT38_9FUNG</name>
<organism evidence="3 4">
    <name type="scientific">Circinella minor</name>
    <dbReference type="NCBI Taxonomy" id="1195481"/>
    <lineage>
        <taxon>Eukaryota</taxon>
        <taxon>Fungi</taxon>
        <taxon>Fungi incertae sedis</taxon>
        <taxon>Mucoromycota</taxon>
        <taxon>Mucoromycotina</taxon>
        <taxon>Mucoromycetes</taxon>
        <taxon>Mucorales</taxon>
        <taxon>Lichtheimiaceae</taxon>
        <taxon>Circinella</taxon>
    </lineage>
</organism>
<feature type="region of interest" description="Disordered" evidence="1">
    <location>
        <begin position="39"/>
        <end position="64"/>
    </location>
</feature>
<comment type="caution">
    <text evidence="3">The sequence shown here is derived from an EMBL/GenBank/DDBJ whole genome shotgun (WGS) entry which is preliminary data.</text>
</comment>
<dbReference type="Proteomes" id="UP000646827">
    <property type="component" value="Unassembled WGS sequence"/>
</dbReference>
<keyword evidence="2" id="KW-0812">Transmembrane</keyword>